<dbReference type="OrthoDB" id="7745874at2"/>
<evidence type="ECO:0000256" key="1">
    <source>
        <dbReference type="SAM" id="SignalP"/>
    </source>
</evidence>
<organism evidence="2 3">
    <name type="scientific">Roseovarius lutimaris</name>
    <dbReference type="NCBI Taxonomy" id="1005928"/>
    <lineage>
        <taxon>Bacteria</taxon>
        <taxon>Pseudomonadati</taxon>
        <taxon>Pseudomonadota</taxon>
        <taxon>Alphaproteobacteria</taxon>
        <taxon>Rhodobacterales</taxon>
        <taxon>Roseobacteraceae</taxon>
        <taxon>Roseovarius</taxon>
    </lineage>
</organism>
<dbReference type="STRING" id="1005928.SAMN04487859_102107"/>
<feature type="signal peptide" evidence="1">
    <location>
        <begin position="1"/>
        <end position="23"/>
    </location>
</feature>
<dbReference type="Proteomes" id="UP000198599">
    <property type="component" value="Unassembled WGS sequence"/>
</dbReference>
<proteinExistence type="predicted"/>
<evidence type="ECO:0000313" key="2">
    <source>
        <dbReference type="EMBL" id="SFN42126.1"/>
    </source>
</evidence>
<dbReference type="EMBL" id="FOVP01000002">
    <property type="protein sequence ID" value="SFN42126.1"/>
    <property type="molecule type" value="Genomic_DNA"/>
</dbReference>
<accession>A0A1I4YVP4</accession>
<dbReference type="AlphaFoldDB" id="A0A1I4YVP4"/>
<keyword evidence="3" id="KW-1185">Reference proteome</keyword>
<protein>
    <submittedName>
        <fullName evidence="2">Uncharacterized protein</fullName>
    </submittedName>
</protein>
<gene>
    <name evidence="2" type="ORF">SAMN04487859_102107</name>
</gene>
<feature type="chain" id="PRO_5011785250" evidence="1">
    <location>
        <begin position="24"/>
        <end position="77"/>
    </location>
</feature>
<reference evidence="3" key="1">
    <citation type="submission" date="2016-10" db="EMBL/GenBank/DDBJ databases">
        <authorList>
            <person name="Varghese N."/>
            <person name="Submissions S."/>
        </authorList>
    </citation>
    <scope>NUCLEOTIDE SEQUENCE [LARGE SCALE GENOMIC DNA]</scope>
    <source>
        <strain evidence="3">DSM 28463</strain>
    </source>
</reference>
<evidence type="ECO:0000313" key="3">
    <source>
        <dbReference type="Proteomes" id="UP000198599"/>
    </source>
</evidence>
<name>A0A1I4YVP4_9RHOB</name>
<sequence>MKHIAQIILMALGLSLAATGAQAACQIEYKAKRDKPLELFYDVTTVNAPCPSAEAALRAKLARKGLKLLKVLSKKEK</sequence>
<keyword evidence="1" id="KW-0732">Signal</keyword>
<dbReference type="RefSeq" id="WP_092833844.1">
    <property type="nucleotide sequence ID" value="NZ_FOVP01000002.1"/>
</dbReference>